<dbReference type="EMBL" id="CAADFY010000040">
    <property type="protein sequence ID" value="VFK54296.1"/>
    <property type="molecule type" value="Genomic_DNA"/>
</dbReference>
<sequence length="133" mass="15075">MNISRSILDSRSAISEGKKEITNRIDGIYIGDREEIIRKVLTCAESRYILIESFESAIPETAWILLESLPLIDKSGEYGFIFDLGRGNKEDVVRFALHMEIIDSMFVFSNNLDCIFCANDDLEDVTVSLAAFR</sequence>
<proteinExistence type="predicted"/>
<dbReference type="EMBL" id="CAADFV010000039">
    <property type="protein sequence ID" value="VFK56274.1"/>
    <property type="molecule type" value="Genomic_DNA"/>
</dbReference>
<accession>A0A450ZRA0</accession>
<evidence type="ECO:0000313" key="1">
    <source>
        <dbReference type="EMBL" id="VFK54296.1"/>
    </source>
</evidence>
<dbReference type="AlphaFoldDB" id="A0A450ZRA0"/>
<evidence type="ECO:0000313" key="2">
    <source>
        <dbReference type="EMBL" id="VFK56274.1"/>
    </source>
</evidence>
<reference evidence="2" key="1">
    <citation type="submission" date="2019-02" db="EMBL/GenBank/DDBJ databases">
        <authorList>
            <person name="Gruber-Vodicka R. H."/>
            <person name="Seah K. B. B."/>
        </authorList>
    </citation>
    <scope>NUCLEOTIDE SEQUENCE</scope>
    <source>
        <strain evidence="2">BECK_BY2</strain>
        <strain evidence="1">BECK_BY3</strain>
    </source>
</reference>
<name>A0A450ZRA0_9GAMM</name>
<organism evidence="2">
    <name type="scientific">Candidatus Kentrum sp. TUN</name>
    <dbReference type="NCBI Taxonomy" id="2126343"/>
    <lineage>
        <taxon>Bacteria</taxon>
        <taxon>Pseudomonadati</taxon>
        <taxon>Pseudomonadota</taxon>
        <taxon>Gammaproteobacteria</taxon>
        <taxon>Candidatus Kentrum</taxon>
    </lineage>
</organism>
<protein>
    <submittedName>
        <fullName evidence="2">Uncharacterized protein</fullName>
    </submittedName>
</protein>
<gene>
    <name evidence="2" type="ORF">BECKTUN1418E_GA0071001_103911</name>
    <name evidence="1" type="ORF">BECKTUN1418F_GA0071002_104011</name>
</gene>